<dbReference type="PANTHER" id="PTHR22916:SF51">
    <property type="entry name" value="GLYCOSYLTRANSFERASE EPSH-RELATED"/>
    <property type="match status" value="1"/>
</dbReference>
<reference evidence="4 5" key="1">
    <citation type="submission" date="2016-02" db="EMBL/GenBank/DDBJ databases">
        <title>Complete Genome Sequences of Lactobacillus johnsonii Strain W1.</title>
        <authorList>
            <person name="Sun Y."/>
            <person name="Wu X."/>
        </authorList>
    </citation>
    <scope>NUCLEOTIDE SEQUENCE [LARGE SCALE GENOMIC DNA]</scope>
    <source>
        <strain evidence="4 5">W1</strain>
    </source>
</reference>
<dbReference type="AlphaFoldDB" id="A0A9X0LX69"/>
<evidence type="ECO:0000259" key="3">
    <source>
        <dbReference type="Pfam" id="PF00535"/>
    </source>
</evidence>
<dbReference type="CDD" id="cd00761">
    <property type="entry name" value="Glyco_tranf_GTA_type"/>
    <property type="match status" value="1"/>
</dbReference>
<proteinExistence type="predicted"/>
<dbReference type="InterPro" id="IPR001173">
    <property type="entry name" value="Glyco_trans_2-like"/>
</dbReference>
<dbReference type="GO" id="GO:0016757">
    <property type="term" value="F:glycosyltransferase activity"/>
    <property type="evidence" value="ECO:0007669"/>
    <property type="project" value="UniProtKB-KW"/>
</dbReference>
<name>A0A9X0LX69_LACJH</name>
<dbReference type="PANTHER" id="PTHR22916">
    <property type="entry name" value="GLYCOSYLTRANSFERASE"/>
    <property type="match status" value="1"/>
</dbReference>
<keyword evidence="1" id="KW-0328">Glycosyltransferase</keyword>
<evidence type="ECO:0000313" key="4">
    <source>
        <dbReference type="EMBL" id="KXN75633.1"/>
    </source>
</evidence>
<gene>
    <name evidence="4" type="ORF">AYJ53_06495</name>
</gene>
<dbReference type="Gene3D" id="3.90.550.10">
    <property type="entry name" value="Spore Coat Polysaccharide Biosynthesis Protein SpsA, Chain A"/>
    <property type="match status" value="1"/>
</dbReference>
<feature type="domain" description="Glycosyltransferase 2-like" evidence="3">
    <location>
        <begin position="6"/>
        <end position="96"/>
    </location>
</feature>
<dbReference type="InterPro" id="IPR029044">
    <property type="entry name" value="Nucleotide-diphossugar_trans"/>
</dbReference>
<evidence type="ECO:0000313" key="5">
    <source>
        <dbReference type="Proteomes" id="UP000070346"/>
    </source>
</evidence>
<organism evidence="4 5">
    <name type="scientific">Lactobacillus johnsonii</name>
    <dbReference type="NCBI Taxonomy" id="33959"/>
    <lineage>
        <taxon>Bacteria</taxon>
        <taxon>Bacillati</taxon>
        <taxon>Bacillota</taxon>
        <taxon>Bacilli</taxon>
        <taxon>Lactobacillales</taxon>
        <taxon>Lactobacillaceae</taxon>
        <taxon>Lactobacillus</taxon>
    </lineage>
</organism>
<protein>
    <recommendedName>
        <fullName evidence="3">Glycosyltransferase 2-like domain-containing protein</fullName>
    </recommendedName>
</protein>
<dbReference type="EMBL" id="LSNG01000036">
    <property type="protein sequence ID" value="KXN75633.1"/>
    <property type="molecule type" value="Genomic_DNA"/>
</dbReference>
<dbReference type="Proteomes" id="UP000070346">
    <property type="component" value="Unassembled WGS sequence"/>
</dbReference>
<dbReference type="Pfam" id="PF00535">
    <property type="entry name" value="Glycos_transf_2"/>
    <property type="match status" value="1"/>
</dbReference>
<evidence type="ECO:0000256" key="1">
    <source>
        <dbReference type="ARBA" id="ARBA00022676"/>
    </source>
</evidence>
<dbReference type="SUPFAM" id="SSF53448">
    <property type="entry name" value="Nucleotide-diphospho-sugar transferases"/>
    <property type="match status" value="1"/>
</dbReference>
<sequence>MNDLSHEIIVIDDGSDTGMKDCYYKLSQKYNAQYYYQSNQGVSSARNLGIKKATGKYIFFVDCDDIVLNSKIQKKYIVNDPELVIFNVIKEDKVSGAETTKEIQVPNNNKFVTSAELASNLIEDGLMNWVYGKLYSTSFLHSHEIKFNTSIKTGEDLDFVVKVVNNAVRIKYFSLSVYRYEFDPSTGNGRIEKDPIGAIRDINYVYQLRKKIIDEYHLKKHLASINVEQTLQTYFEFYCYCISKHLITKNIYKELSKKVNLVESTSTLSLSTKIKSKIVNKNMRNSAYFYYKIRKIYKNLG</sequence>
<evidence type="ECO:0000256" key="2">
    <source>
        <dbReference type="ARBA" id="ARBA00022679"/>
    </source>
</evidence>
<keyword evidence="2" id="KW-0808">Transferase</keyword>
<comment type="caution">
    <text evidence="4">The sequence shown here is derived from an EMBL/GenBank/DDBJ whole genome shotgun (WGS) entry which is preliminary data.</text>
</comment>
<accession>A0A9X0LX69</accession>